<reference evidence="2 3" key="1">
    <citation type="journal article" date="2018" name="IMA Fungus">
        <title>IMA Genome-F 9: Draft genome sequence of Annulohypoxylon stygium, Aspergillus mulundensis, Berkeleyomyces basicola (syn. Thielaviopsis basicola), Ceratocystis smalleyi, two Cercospora beticola strains, Coleophoma cylindrospora, Fusarium fracticaudum, Phialophora cf. hyalina, and Morchella septimelata.</title>
        <authorList>
            <person name="Wingfield B.D."/>
            <person name="Bills G.F."/>
            <person name="Dong Y."/>
            <person name="Huang W."/>
            <person name="Nel W.J."/>
            <person name="Swalarsk-Parry B.S."/>
            <person name="Vaghefi N."/>
            <person name="Wilken P.M."/>
            <person name="An Z."/>
            <person name="de Beer Z.W."/>
            <person name="De Vos L."/>
            <person name="Chen L."/>
            <person name="Duong T.A."/>
            <person name="Gao Y."/>
            <person name="Hammerbacher A."/>
            <person name="Kikkert J.R."/>
            <person name="Li Y."/>
            <person name="Li H."/>
            <person name="Li K."/>
            <person name="Li Q."/>
            <person name="Liu X."/>
            <person name="Ma X."/>
            <person name="Naidoo K."/>
            <person name="Pethybridge S.J."/>
            <person name="Sun J."/>
            <person name="Steenkamp E.T."/>
            <person name="van der Nest M.A."/>
            <person name="van Wyk S."/>
            <person name="Wingfield M.J."/>
            <person name="Xiong C."/>
            <person name="Yue Q."/>
            <person name="Zhang X."/>
        </authorList>
    </citation>
    <scope>NUCLEOTIDE SEQUENCE [LARGE SCALE GENOMIC DNA]</scope>
    <source>
        <strain evidence="2 3">BP6252</strain>
    </source>
</reference>
<organism evidence="2 3">
    <name type="scientific">Coleophoma cylindrospora</name>
    <dbReference type="NCBI Taxonomy" id="1849047"/>
    <lineage>
        <taxon>Eukaryota</taxon>
        <taxon>Fungi</taxon>
        <taxon>Dikarya</taxon>
        <taxon>Ascomycota</taxon>
        <taxon>Pezizomycotina</taxon>
        <taxon>Leotiomycetes</taxon>
        <taxon>Helotiales</taxon>
        <taxon>Dermateaceae</taxon>
        <taxon>Coleophoma</taxon>
    </lineage>
</organism>
<proteinExistence type="predicted"/>
<gene>
    <name evidence="2" type="ORF">BP6252_09482</name>
</gene>
<evidence type="ECO:0000313" key="2">
    <source>
        <dbReference type="EMBL" id="RDW68086.1"/>
    </source>
</evidence>
<accession>A0A3D8R277</accession>
<sequence length="392" mass="45024">MGLDECDKNHCTVKIRDRWHSEFVRTIDRSTHTEILQTSKRIYNEALAILYGEIAILVEPGDIICLTKIPDIEPPNKRVWRHNPLNCVRSRMGRDEFNYRRRELDGRMEPHVFARFEKVNLVLSFDWTMGEVKLNLDPEYNVNQIDAAEFMSGLRKSTFLEDFVRILSNSYHIRQLSISMNIDVFAFWDDEEEFTDDELDFDEVEEPYLGLDALDEESALSSDSEDSQYLHSLDFPARSLPETDDTDGNDSESTVDSDDLEMGEIDHAELPDPLADAAEEKVWSRAVKTNEKAMDMFLESGILQPLRELSNVETVTVDFDSMMNDLLRRDCGPGYIPQPDHVKMLQELKSEIEGNYKRSQAANASGTGKRVIAEVVRNTRKKASKSKKLRVG</sequence>
<evidence type="ECO:0000256" key="1">
    <source>
        <dbReference type="SAM" id="MobiDB-lite"/>
    </source>
</evidence>
<evidence type="ECO:0000313" key="3">
    <source>
        <dbReference type="Proteomes" id="UP000256645"/>
    </source>
</evidence>
<protein>
    <submittedName>
        <fullName evidence="2">Uncharacterized protein</fullName>
    </submittedName>
</protein>
<feature type="compositionally biased region" description="Acidic residues" evidence="1">
    <location>
        <begin position="242"/>
        <end position="263"/>
    </location>
</feature>
<keyword evidence="3" id="KW-1185">Reference proteome</keyword>
<comment type="caution">
    <text evidence="2">The sequence shown here is derived from an EMBL/GenBank/DDBJ whole genome shotgun (WGS) entry which is preliminary data.</text>
</comment>
<dbReference type="AlphaFoldDB" id="A0A3D8R277"/>
<dbReference type="EMBL" id="PDLM01000010">
    <property type="protein sequence ID" value="RDW68086.1"/>
    <property type="molecule type" value="Genomic_DNA"/>
</dbReference>
<name>A0A3D8R277_9HELO</name>
<dbReference type="Proteomes" id="UP000256645">
    <property type="component" value="Unassembled WGS sequence"/>
</dbReference>
<dbReference type="OrthoDB" id="5374120at2759"/>
<feature type="region of interest" description="Disordered" evidence="1">
    <location>
        <begin position="236"/>
        <end position="263"/>
    </location>
</feature>